<dbReference type="InterPro" id="IPR011330">
    <property type="entry name" value="Glyco_hydro/deAcase_b/a-brl"/>
</dbReference>
<feature type="region of interest" description="Disordered" evidence="1">
    <location>
        <begin position="297"/>
        <end position="321"/>
    </location>
</feature>
<evidence type="ECO:0000313" key="4">
    <source>
        <dbReference type="Proteomes" id="UP001597034"/>
    </source>
</evidence>
<reference evidence="3 4" key="1">
    <citation type="journal article" date="2019" name="Int. J. Syst. Evol. Microbiol.">
        <title>The Global Catalogue of Microorganisms (GCM) 10K type strain sequencing project: providing services to taxonomists for standard genome sequencing and annotation.</title>
        <authorList>
            <consortium name="The Broad Institute Genomics Platform"/>
            <consortium name="The Broad Institute Genome Sequencing Center for Infectious Disease"/>
            <person name="Wu L."/>
            <person name="Ma J."/>
        </authorList>
    </citation>
    <scope>NUCLEOTIDE SEQUENCE [LARGE SCALE GENOMIC DNA]</scope>
    <source>
        <strain evidence="3 4">CGMCC 1.10390</strain>
    </source>
</reference>
<dbReference type="Gene3D" id="3.20.20.370">
    <property type="entry name" value="Glycoside hydrolase/deacetylase"/>
    <property type="match status" value="1"/>
</dbReference>
<protein>
    <submittedName>
        <fullName evidence="3">Polysaccharide deacetylase family protein</fullName>
    </submittedName>
</protein>
<feature type="domain" description="NodB homology" evidence="2">
    <location>
        <begin position="31"/>
        <end position="148"/>
    </location>
</feature>
<dbReference type="Proteomes" id="UP001597034">
    <property type="component" value="Unassembled WGS sequence"/>
</dbReference>
<dbReference type="AlphaFoldDB" id="A0ABD6DQL9"/>
<dbReference type="EMBL" id="JBHUDO010000004">
    <property type="protein sequence ID" value="MFD1647763.1"/>
    <property type="molecule type" value="Genomic_DNA"/>
</dbReference>
<dbReference type="InterPro" id="IPR002509">
    <property type="entry name" value="NODB_dom"/>
</dbReference>
<evidence type="ECO:0000256" key="1">
    <source>
        <dbReference type="SAM" id="MobiDB-lite"/>
    </source>
</evidence>
<evidence type="ECO:0000313" key="3">
    <source>
        <dbReference type="EMBL" id="MFD1647763.1"/>
    </source>
</evidence>
<keyword evidence="4" id="KW-1185">Reference proteome</keyword>
<name>A0ABD6DQL9_9EURY</name>
<dbReference type="Pfam" id="PF01522">
    <property type="entry name" value="Polysacc_deac_1"/>
    <property type="match status" value="1"/>
</dbReference>
<organism evidence="3 4">
    <name type="scientific">Haloarchaeobius litoreus</name>
    <dbReference type="NCBI Taxonomy" id="755306"/>
    <lineage>
        <taxon>Archaea</taxon>
        <taxon>Methanobacteriati</taxon>
        <taxon>Methanobacteriota</taxon>
        <taxon>Stenosarchaea group</taxon>
        <taxon>Halobacteria</taxon>
        <taxon>Halobacteriales</taxon>
        <taxon>Halorubellaceae</taxon>
        <taxon>Haloarchaeobius</taxon>
    </lineage>
</organism>
<proteinExistence type="predicted"/>
<gene>
    <name evidence="3" type="ORF">ACFSBL_18885</name>
</gene>
<accession>A0ABD6DQL9</accession>
<sequence length="321" mass="34716">MGTVVLSVDAELAWGFHDKASPPMDRVQAGREGWRAALETFDEHDLPATWAVVGHLFLSNCDGSHPDIPAPSGWFLAEREGKLAGRELFCAPELVGDIGRADADHDLGIHTFSHVQFGALETTASLARTEIELAVDVARQAGFDPVSFVFPRNDVGHRAELADSPMRCYRGVRPTSRGGLEGRGGKVRAAALGPTAPPLVEPRIDEFGLVDVPASLYLYGFQGIGRRVAGLLREDPVVGAVRSGLDAAAERDGVLHLWLHPNNLVTDRDHERLRQVCELVARYRDEKGVGVETMRSVANRTLSARSDPGGDEPTPTDPQSP</sequence>
<dbReference type="SUPFAM" id="SSF88713">
    <property type="entry name" value="Glycoside hydrolase/deacetylase"/>
    <property type="match status" value="1"/>
</dbReference>
<comment type="caution">
    <text evidence="3">The sequence shown here is derived from an EMBL/GenBank/DDBJ whole genome shotgun (WGS) entry which is preliminary data.</text>
</comment>
<dbReference type="RefSeq" id="WP_256401758.1">
    <property type="nucleotide sequence ID" value="NZ_JANHJR010000004.1"/>
</dbReference>
<evidence type="ECO:0000259" key="2">
    <source>
        <dbReference type="Pfam" id="PF01522"/>
    </source>
</evidence>